<evidence type="ECO:0000313" key="2">
    <source>
        <dbReference type="Proteomes" id="UP000000305"/>
    </source>
</evidence>
<evidence type="ECO:0000313" key="1">
    <source>
        <dbReference type="EMBL" id="EFX88448.1"/>
    </source>
</evidence>
<dbReference type="EMBL" id="GL732526">
    <property type="protein sequence ID" value="EFX88448.1"/>
    <property type="molecule type" value="Genomic_DNA"/>
</dbReference>
<name>E9FWD8_DAPPU</name>
<proteinExistence type="predicted"/>
<organism evidence="1 2">
    <name type="scientific">Daphnia pulex</name>
    <name type="common">Water flea</name>
    <dbReference type="NCBI Taxonomy" id="6669"/>
    <lineage>
        <taxon>Eukaryota</taxon>
        <taxon>Metazoa</taxon>
        <taxon>Ecdysozoa</taxon>
        <taxon>Arthropoda</taxon>
        <taxon>Crustacea</taxon>
        <taxon>Branchiopoda</taxon>
        <taxon>Diplostraca</taxon>
        <taxon>Cladocera</taxon>
        <taxon>Anomopoda</taxon>
        <taxon>Daphniidae</taxon>
        <taxon>Daphnia</taxon>
    </lineage>
</organism>
<dbReference type="AlphaFoldDB" id="E9FWD8"/>
<accession>E9FWD8</accession>
<dbReference type="KEGG" id="dpx:DAPPUDRAFT_191528"/>
<keyword evidence="2" id="KW-1185">Reference proteome</keyword>
<dbReference type="InParanoid" id="E9FWD8"/>
<dbReference type="HOGENOM" id="CLU_2778436_0_0_1"/>
<sequence length="69" mass="8180">MCFVWTLFRKRIANTFKNCPQSVPGVIRNHWNLDFTTGNSCVKTLQLHFAWFPLSWFTHQLDPSTIPFH</sequence>
<protein>
    <submittedName>
        <fullName evidence="1">Uncharacterized protein</fullName>
    </submittedName>
</protein>
<gene>
    <name evidence="1" type="ORF">DAPPUDRAFT_191528</name>
</gene>
<reference evidence="1 2" key="1">
    <citation type="journal article" date="2011" name="Science">
        <title>The ecoresponsive genome of Daphnia pulex.</title>
        <authorList>
            <person name="Colbourne J.K."/>
            <person name="Pfrender M.E."/>
            <person name="Gilbert D."/>
            <person name="Thomas W.K."/>
            <person name="Tucker A."/>
            <person name="Oakley T.H."/>
            <person name="Tokishita S."/>
            <person name="Aerts A."/>
            <person name="Arnold G.J."/>
            <person name="Basu M.K."/>
            <person name="Bauer D.J."/>
            <person name="Caceres C.E."/>
            <person name="Carmel L."/>
            <person name="Casola C."/>
            <person name="Choi J.H."/>
            <person name="Detter J.C."/>
            <person name="Dong Q."/>
            <person name="Dusheyko S."/>
            <person name="Eads B.D."/>
            <person name="Frohlich T."/>
            <person name="Geiler-Samerotte K.A."/>
            <person name="Gerlach D."/>
            <person name="Hatcher P."/>
            <person name="Jogdeo S."/>
            <person name="Krijgsveld J."/>
            <person name="Kriventseva E.V."/>
            <person name="Kultz D."/>
            <person name="Laforsch C."/>
            <person name="Lindquist E."/>
            <person name="Lopez J."/>
            <person name="Manak J.R."/>
            <person name="Muller J."/>
            <person name="Pangilinan J."/>
            <person name="Patwardhan R.P."/>
            <person name="Pitluck S."/>
            <person name="Pritham E.J."/>
            <person name="Rechtsteiner A."/>
            <person name="Rho M."/>
            <person name="Rogozin I.B."/>
            <person name="Sakarya O."/>
            <person name="Salamov A."/>
            <person name="Schaack S."/>
            <person name="Shapiro H."/>
            <person name="Shiga Y."/>
            <person name="Skalitzky C."/>
            <person name="Smith Z."/>
            <person name="Souvorov A."/>
            <person name="Sung W."/>
            <person name="Tang Z."/>
            <person name="Tsuchiya D."/>
            <person name="Tu H."/>
            <person name="Vos H."/>
            <person name="Wang M."/>
            <person name="Wolf Y.I."/>
            <person name="Yamagata H."/>
            <person name="Yamada T."/>
            <person name="Ye Y."/>
            <person name="Shaw J.R."/>
            <person name="Andrews J."/>
            <person name="Crease T.J."/>
            <person name="Tang H."/>
            <person name="Lucas S.M."/>
            <person name="Robertson H.M."/>
            <person name="Bork P."/>
            <person name="Koonin E.V."/>
            <person name="Zdobnov E.M."/>
            <person name="Grigoriev I.V."/>
            <person name="Lynch M."/>
            <person name="Boore J.L."/>
        </authorList>
    </citation>
    <scope>NUCLEOTIDE SEQUENCE [LARGE SCALE GENOMIC DNA]</scope>
</reference>
<dbReference type="Proteomes" id="UP000000305">
    <property type="component" value="Unassembled WGS sequence"/>
</dbReference>